<protein>
    <submittedName>
        <fullName evidence="1">Uncharacterized protein</fullName>
    </submittedName>
</protein>
<accession>A0ACC3SFW8</accession>
<organism evidence="1 2">
    <name type="scientific">Zalaria obscura</name>
    <dbReference type="NCBI Taxonomy" id="2024903"/>
    <lineage>
        <taxon>Eukaryota</taxon>
        <taxon>Fungi</taxon>
        <taxon>Dikarya</taxon>
        <taxon>Ascomycota</taxon>
        <taxon>Pezizomycotina</taxon>
        <taxon>Dothideomycetes</taxon>
        <taxon>Dothideomycetidae</taxon>
        <taxon>Dothideales</taxon>
        <taxon>Zalariaceae</taxon>
        <taxon>Zalaria</taxon>
    </lineage>
</organism>
<evidence type="ECO:0000313" key="2">
    <source>
        <dbReference type="Proteomes" id="UP001320706"/>
    </source>
</evidence>
<keyword evidence="2" id="KW-1185">Reference proteome</keyword>
<reference evidence="1" key="1">
    <citation type="submission" date="2024-02" db="EMBL/GenBank/DDBJ databases">
        <title>Metagenome Assembled Genome of Zalaria obscura JY119.</title>
        <authorList>
            <person name="Vighnesh L."/>
            <person name="Jagadeeshwari U."/>
            <person name="Venkata Ramana C."/>
            <person name="Sasikala C."/>
        </authorList>
    </citation>
    <scope>NUCLEOTIDE SEQUENCE</scope>
    <source>
        <strain evidence="1">JY119</strain>
    </source>
</reference>
<dbReference type="Proteomes" id="UP001320706">
    <property type="component" value="Unassembled WGS sequence"/>
</dbReference>
<name>A0ACC3SFW8_9PEZI</name>
<gene>
    <name evidence="1" type="ORF">M8818_003211</name>
</gene>
<dbReference type="EMBL" id="JAMKPW020000013">
    <property type="protein sequence ID" value="KAK8211556.1"/>
    <property type="molecule type" value="Genomic_DNA"/>
</dbReference>
<sequence length="176" mass="18395">MLLAHHARDTVPAPFEVLPSEAWLGNDGNWSTFSISIGEGSSQSFNVLPSTAGQATIVPLAEGCTDQDPSNCEILRGSVDGDGLNTTNSSFNYLGLYTSPLEQRLLYSVAAEYGLDYVTLECATGGALGQNSSLVLGVAATDFYLGLLGLGTQTDSLPGASVIPAFISSLFEPLQQ</sequence>
<proteinExistence type="predicted"/>
<comment type="caution">
    <text evidence="1">The sequence shown here is derived from an EMBL/GenBank/DDBJ whole genome shotgun (WGS) entry which is preliminary data.</text>
</comment>
<evidence type="ECO:0000313" key="1">
    <source>
        <dbReference type="EMBL" id="KAK8211556.1"/>
    </source>
</evidence>